<evidence type="ECO:0000256" key="2">
    <source>
        <dbReference type="ARBA" id="ARBA00022679"/>
    </source>
</evidence>
<dbReference type="PANTHER" id="PTHR21392:SF1">
    <property type="entry name" value="TRNA-URIDINE AMINOCARBOXYPROPYLTRANSFERASE"/>
    <property type="match status" value="1"/>
</dbReference>
<evidence type="ECO:0000313" key="6">
    <source>
        <dbReference type="EMBL" id="RRJ22828.1"/>
    </source>
</evidence>
<dbReference type="InterPro" id="IPR039262">
    <property type="entry name" value="DTWD2/TAPT"/>
</dbReference>
<proteinExistence type="predicted"/>
<gene>
    <name evidence="6" type="ORF">EIK76_01725</name>
</gene>
<name>A0A3P3QPY1_9GAMM</name>
<evidence type="ECO:0000259" key="5">
    <source>
        <dbReference type="SMART" id="SM01144"/>
    </source>
</evidence>
<evidence type="ECO:0000256" key="4">
    <source>
        <dbReference type="ARBA" id="ARBA00022694"/>
    </source>
</evidence>
<dbReference type="GO" id="GO:0016432">
    <property type="term" value="F:tRNA-uridine aminocarboxypropyltransferase activity"/>
    <property type="evidence" value="ECO:0007669"/>
    <property type="project" value="UniProtKB-EC"/>
</dbReference>
<dbReference type="AlphaFoldDB" id="A0A3P3QPY1"/>
<dbReference type="EC" id="2.5.1.25" evidence="1"/>
<dbReference type="EMBL" id="RRCF01000001">
    <property type="protein sequence ID" value="RRJ22828.1"/>
    <property type="molecule type" value="Genomic_DNA"/>
</dbReference>
<feature type="domain" description="DTW" evidence="5">
    <location>
        <begin position="1"/>
        <end position="182"/>
    </location>
</feature>
<protein>
    <recommendedName>
        <fullName evidence="1">tRNA-uridine aminocarboxypropyltransferase</fullName>
        <ecNumber evidence="1">2.5.1.25</ecNumber>
    </recommendedName>
</protein>
<accession>A0A3P3QPY1</accession>
<keyword evidence="4" id="KW-0819">tRNA processing</keyword>
<dbReference type="OrthoDB" id="370626at2"/>
<comment type="caution">
    <text evidence="6">The sequence shown here is derived from an EMBL/GenBank/DDBJ whole genome shotgun (WGS) entry which is preliminary data.</text>
</comment>
<dbReference type="Proteomes" id="UP000276260">
    <property type="component" value="Unassembled WGS sequence"/>
</dbReference>
<dbReference type="InterPro" id="IPR005636">
    <property type="entry name" value="DTW"/>
</dbReference>
<keyword evidence="3" id="KW-0949">S-adenosyl-L-methionine</keyword>
<dbReference type="PANTHER" id="PTHR21392">
    <property type="entry name" value="TRNA-URIDINE AMINOCARBOXYPROPYLTRANSFERASE 2"/>
    <property type="match status" value="1"/>
</dbReference>
<organism evidence="6 7">
    <name type="scientific">Rheinheimera mesophila</name>
    <dbReference type="NCBI Taxonomy" id="1547515"/>
    <lineage>
        <taxon>Bacteria</taxon>
        <taxon>Pseudomonadati</taxon>
        <taxon>Pseudomonadota</taxon>
        <taxon>Gammaproteobacteria</taxon>
        <taxon>Chromatiales</taxon>
        <taxon>Chromatiaceae</taxon>
        <taxon>Rheinheimera</taxon>
    </lineage>
</organism>
<dbReference type="Pfam" id="PF03942">
    <property type="entry name" value="DTW"/>
    <property type="match status" value="1"/>
</dbReference>
<evidence type="ECO:0000313" key="7">
    <source>
        <dbReference type="Proteomes" id="UP000276260"/>
    </source>
</evidence>
<evidence type="ECO:0000256" key="1">
    <source>
        <dbReference type="ARBA" id="ARBA00012386"/>
    </source>
</evidence>
<dbReference type="GO" id="GO:0008033">
    <property type="term" value="P:tRNA processing"/>
    <property type="evidence" value="ECO:0007669"/>
    <property type="project" value="UniProtKB-KW"/>
</dbReference>
<reference evidence="6 7" key="1">
    <citation type="submission" date="2018-11" db="EMBL/GenBank/DDBJ databases">
        <title>Draft genome analysis of Rheinheimera mesophila isolated from an industrial waste site.</title>
        <authorList>
            <person name="Yu Q."/>
            <person name="Qi Y."/>
            <person name="Zhang H."/>
            <person name="Lu Y."/>
            <person name="Pu J."/>
        </authorList>
    </citation>
    <scope>NUCLEOTIDE SEQUENCE [LARGE SCALE GENOMIC DNA]</scope>
    <source>
        <strain evidence="6 7">IITR13</strain>
    </source>
</reference>
<dbReference type="SMART" id="SM01144">
    <property type="entry name" value="DTW"/>
    <property type="match status" value="1"/>
</dbReference>
<dbReference type="RefSeq" id="WP_046520182.1">
    <property type="nucleotide sequence ID" value="NZ_LAVS01000026.1"/>
</dbReference>
<keyword evidence="7" id="KW-1185">Reference proteome</keyword>
<sequence length="183" mass="20842">MAVLVLYLLTHSRELQKKTNTGTVVLQALAASGNVRVERIEWQRKVPASSLLALSAAQRLGLVYPLQVETSQACYLLQQGQYQPQNTEGLLQRQLRQNEAVKHWVVLDGTWQETAKMLRQSPYLQSCYRVAVKPDTASVYRLRRNQKDGALCTAEVVMELLQQTGLNNEKELLMQLFDELNTR</sequence>
<evidence type="ECO:0000256" key="3">
    <source>
        <dbReference type="ARBA" id="ARBA00022691"/>
    </source>
</evidence>
<keyword evidence="2" id="KW-0808">Transferase</keyword>